<dbReference type="EMBL" id="JXTB01000291">
    <property type="protein sequence ID" value="PON47657.1"/>
    <property type="molecule type" value="Genomic_DNA"/>
</dbReference>
<sequence>MNLTGPVGGRMVAGIIAGDQKSETASKRFSGDADVSSDWGRAAELQRGLASRRQSVAQADDGGGISRGGSCFFRPRN</sequence>
<comment type="caution">
    <text evidence="2">The sequence shown here is derived from an EMBL/GenBank/DDBJ whole genome shotgun (WGS) entry which is preliminary data.</text>
</comment>
<name>A0A2P5BFT5_PARAD</name>
<organism evidence="2 3">
    <name type="scientific">Parasponia andersonii</name>
    <name type="common">Sponia andersonii</name>
    <dbReference type="NCBI Taxonomy" id="3476"/>
    <lineage>
        <taxon>Eukaryota</taxon>
        <taxon>Viridiplantae</taxon>
        <taxon>Streptophyta</taxon>
        <taxon>Embryophyta</taxon>
        <taxon>Tracheophyta</taxon>
        <taxon>Spermatophyta</taxon>
        <taxon>Magnoliopsida</taxon>
        <taxon>eudicotyledons</taxon>
        <taxon>Gunneridae</taxon>
        <taxon>Pentapetalae</taxon>
        <taxon>rosids</taxon>
        <taxon>fabids</taxon>
        <taxon>Rosales</taxon>
        <taxon>Cannabaceae</taxon>
        <taxon>Parasponia</taxon>
    </lineage>
</organism>
<reference evidence="3" key="1">
    <citation type="submission" date="2016-06" db="EMBL/GenBank/DDBJ databases">
        <title>Parallel loss of symbiosis genes in relatives of nitrogen-fixing non-legume Parasponia.</title>
        <authorList>
            <person name="Van Velzen R."/>
            <person name="Holmer R."/>
            <person name="Bu F."/>
            <person name="Rutten L."/>
            <person name="Van Zeijl A."/>
            <person name="Liu W."/>
            <person name="Santuari L."/>
            <person name="Cao Q."/>
            <person name="Sharma T."/>
            <person name="Shen D."/>
            <person name="Roswanjaya Y."/>
            <person name="Wardhani T."/>
            <person name="Kalhor M.S."/>
            <person name="Jansen J."/>
            <person name="Van den Hoogen J."/>
            <person name="Gungor B."/>
            <person name="Hartog M."/>
            <person name="Hontelez J."/>
            <person name="Verver J."/>
            <person name="Yang W.-C."/>
            <person name="Schijlen E."/>
            <person name="Repin R."/>
            <person name="Schilthuizen M."/>
            <person name="Schranz E."/>
            <person name="Heidstra R."/>
            <person name="Miyata K."/>
            <person name="Fedorova E."/>
            <person name="Kohlen W."/>
            <person name="Bisseling T."/>
            <person name="Smit S."/>
            <person name="Geurts R."/>
        </authorList>
    </citation>
    <scope>NUCLEOTIDE SEQUENCE [LARGE SCALE GENOMIC DNA]</scope>
    <source>
        <strain evidence="3">cv. WU1-14</strain>
    </source>
</reference>
<gene>
    <name evidence="2" type="ORF">PanWU01x14_242780</name>
</gene>
<keyword evidence="3" id="KW-1185">Reference proteome</keyword>
<evidence type="ECO:0000313" key="3">
    <source>
        <dbReference type="Proteomes" id="UP000237105"/>
    </source>
</evidence>
<dbReference type="AlphaFoldDB" id="A0A2P5BFT5"/>
<evidence type="ECO:0000256" key="1">
    <source>
        <dbReference type="SAM" id="MobiDB-lite"/>
    </source>
</evidence>
<dbReference type="Proteomes" id="UP000237105">
    <property type="component" value="Unassembled WGS sequence"/>
</dbReference>
<feature type="non-terminal residue" evidence="2">
    <location>
        <position position="77"/>
    </location>
</feature>
<accession>A0A2P5BFT5</accession>
<evidence type="ECO:0000313" key="2">
    <source>
        <dbReference type="EMBL" id="PON47657.1"/>
    </source>
</evidence>
<feature type="region of interest" description="Disordered" evidence="1">
    <location>
        <begin position="49"/>
        <end position="77"/>
    </location>
</feature>
<protein>
    <submittedName>
        <fullName evidence="2">Uncharacterized protein</fullName>
    </submittedName>
</protein>
<proteinExistence type="predicted"/>